<evidence type="ECO:0000259" key="1">
    <source>
        <dbReference type="PROSITE" id="PS51819"/>
    </source>
</evidence>
<sequence length="147" mass="15714">MDMRLEVVVVPVTDVDRAKDFYQALGWREDADVATGEDFRVVQMTPPGSACSVIFGTGVTSDAPGSAHGLHLVVDDIEAARTELVERGAKVGEVFHDAGGVFHHAGTGGRVPGPDPERTSYGSFASFDDPDGNAWFLQEITTRLPGR</sequence>
<protein>
    <submittedName>
        <fullName evidence="2">Putative enzyme related to lactoylglutathione lyase</fullName>
    </submittedName>
</protein>
<evidence type="ECO:0000313" key="3">
    <source>
        <dbReference type="Proteomes" id="UP000591272"/>
    </source>
</evidence>
<dbReference type="Pfam" id="PF00903">
    <property type="entry name" value="Glyoxalase"/>
    <property type="match status" value="1"/>
</dbReference>
<dbReference type="PROSITE" id="PS51819">
    <property type="entry name" value="VOC"/>
    <property type="match status" value="1"/>
</dbReference>
<organism evidence="2 3">
    <name type="scientific">Actinomadura citrea</name>
    <dbReference type="NCBI Taxonomy" id="46158"/>
    <lineage>
        <taxon>Bacteria</taxon>
        <taxon>Bacillati</taxon>
        <taxon>Actinomycetota</taxon>
        <taxon>Actinomycetes</taxon>
        <taxon>Streptosporangiales</taxon>
        <taxon>Thermomonosporaceae</taxon>
        <taxon>Actinomadura</taxon>
    </lineage>
</organism>
<dbReference type="InterPro" id="IPR037523">
    <property type="entry name" value="VOC_core"/>
</dbReference>
<dbReference type="Gene3D" id="3.10.180.10">
    <property type="entry name" value="2,3-Dihydroxybiphenyl 1,2-Dioxygenase, domain 1"/>
    <property type="match status" value="1"/>
</dbReference>
<comment type="caution">
    <text evidence="2">The sequence shown here is derived from an EMBL/GenBank/DDBJ whole genome shotgun (WGS) entry which is preliminary data.</text>
</comment>
<keyword evidence="2" id="KW-0456">Lyase</keyword>
<reference evidence="2 3" key="1">
    <citation type="submission" date="2020-07" db="EMBL/GenBank/DDBJ databases">
        <title>Sequencing the genomes of 1000 actinobacteria strains.</title>
        <authorList>
            <person name="Klenk H.-P."/>
        </authorList>
    </citation>
    <scope>NUCLEOTIDE SEQUENCE [LARGE SCALE GENOMIC DNA]</scope>
    <source>
        <strain evidence="2 3">DSM 43461</strain>
    </source>
</reference>
<dbReference type="InterPro" id="IPR004360">
    <property type="entry name" value="Glyas_Fos-R_dOase_dom"/>
</dbReference>
<dbReference type="InterPro" id="IPR029068">
    <property type="entry name" value="Glyas_Bleomycin-R_OHBP_Dase"/>
</dbReference>
<dbReference type="EMBL" id="JACCBT010000001">
    <property type="protein sequence ID" value="NYE11516.1"/>
    <property type="molecule type" value="Genomic_DNA"/>
</dbReference>
<dbReference type="SUPFAM" id="SSF54593">
    <property type="entry name" value="Glyoxalase/Bleomycin resistance protein/Dihydroxybiphenyl dioxygenase"/>
    <property type="match status" value="1"/>
</dbReference>
<gene>
    <name evidence="2" type="ORF">BJ999_001812</name>
</gene>
<dbReference type="AlphaFoldDB" id="A0A7Y9G7X7"/>
<name>A0A7Y9G7X7_9ACTN</name>
<keyword evidence="3" id="KW-1185">Reference proteome</keyword>
<evidence type="ECO:0000313" key="2">
    <source>
        <dbReference type="EMBL" id="NYE11516.1"/>
    </source>
</evidence>
<dbReference type="Proteomes" id="UP000591272">
    <property type="component" value="Unassembled WGS sequence"/>
</dbReference>
<dbReference type="GO" id="GO:0016829">
    <property type="term" value="F:lyase activity"/>
    <property type="evidence" value="ECO:0007669"/>
    <property type="project" value="UniProtKB-KW"/>
</dbReference>
<accession>A0A7Y9G7X7</accession>
<proteinExistence type="predicted"/>
<feature type="domain" description="VOC" evidence="1">
    <location>
        <begin position="4"/>
        <end position="140"/>
    </location>
</feature>